<dbReference type="Gene3D" id="3.80.10.10">
    <property type="entry name" value="Ribonuclease Inhibitor"/>
    <property type="match status" value="1"/>
</dbReference>
<protein>
    <submittedName>
        <fullName evidence="2">Uncharacterized protein</fullName>
    </submittedName>
</protein>
<dbReference type="GO" id="GO:0046982">
    <property type="term" value="F:protein heterodimerization activity"/>
    <property type="evidence" value="ECO:0007669"/>
    <property type="project" value="InterPro"/>
</dbReference>
<dbReference type="Proteomes" id="UP000224567">
    <property type="component" value="Unassembled WGS sequence"/>
</dbReference>
<comment type="caution">
    <text evidence="2">The sequence shown here is derived from an EMBL/GenBank/DDBJ whole genome shotgun (WGS) entry which is preliminary data.</text>
</comment>
<evidence type="ECO:0000256" key="1">
    <source>
        <dbReference type="SAM" id="MobiDB-lite"/>
    </source>
</evidence>
<dbReference type="EMBL" id="MLFT02000006">
    <property type="protein sequence ID" value="PHT45404.1"/>
    <property type="molecule type" value="Genomic_DNA"/>
</dbReference>
<dbReference type="InterPro" id="IPR032675">
    <property type="entry name" value="LRR_dom_sf"/>
</dbReference>
<keyword evidence="3" id="KW-1185">Reference proteome</keyword>
<proteinExistence type="predicted"/>
<dbReference type="AlphaFoldDB" id="A0A2G2WJI6"/>
<evidence type="ECO:0000313" key="3">
    <source>
        <dbReference type="Proteomes" id="UP000224567"/>
    </source>
</evidence>
<dbReference type="InterPro" id="IPR009072">
    <property type="entry name" value="Histone-fold"/>
</dbReference>
<reference evidence="3" key="2">
    <citation type="journal article" date="2017" name="J. Anim. Genet.">
        <title>Multiple reference genome sequences of hot pepper reveal the massive evolution of plant disease resistance genes by retroduplication.</title>
        <authorList>
            <person name="Kim S."/>
            <person name="Park J."/>
            <person name="Yeom S.-I."/>
            <person name="Kim Y.-M."/>
            <person name="Seo E."/>
            <person name="Kim K.-T."/>
            <person name="Kim M.-S."/>
            <person name="Lee J.M."/>
            <person name="Cheong K."/>
            <person name="Shin H.-S."/>
            <person name="Kim S.-B."/>
            <person name="Han K."/>
            <person name="Lee J."/>
            <person name="Park M."/>
            <person name="Lee H.-A."/>
            <person name="Lee H.-Y."/>
            <person name="Lee Y."/>
            <person name="Oh S."/>
            <person name="Lee J.H."/>
            <person name="Choi E."/>
            <person name="Choi E."/>
            <person name="Lee S.E."/>
            <person name="Jeon J."/>
            <person name="Kim H."/>
            <person name="Choi G."/>
            <person name="Song H."/>
            <person name="Lee J."/>
            <person name="Lee S.-C."/>
            <person name="Kwon J.-K."/>
            <person name="Lee H.-Y."/>
            <person name="Koo N."/>
            <person name="Hong Y."/>
            <person name="Kim R.W."/>
            <person name="Kang W.-H."/>
            <person name="Huh J.H."/>
            <person name="Kang B.-C."/>
            <person name="Yang T.-J."/>
            <person name="Lee Y.-H."/>
            <person name="Bennetzen J.L."/>
            <person name="Choi D."/>
        </authorList>
    </citation>
    <scope>NUCLEOTIDE SEQUENCE [LARGE SCALE GENOMIC DNA]</scope>
    <source>
        <strain evidence="3">cv. PBC81</strain>
    </source>
</reference>
<name>A0A2G2WJI6_CAPBA</name>
<dbReference type="SMART" id="SM00367">
    <property type="entry name" value="LRR_CC"/>
    <property type="match status" value="1"/>
</dbReference>
<organism evidence="2 3">
    <name type="scientific">Capsicum baccatum</name>
    <name type="common">Peruvian pepper</name>
    <dbReference type="NCBI Taxonomy" id="33114"/>
    <lineage>
        <taxon>Eukaryota</taxon>
        <taxon>Viridiplantae</taxon>
        <taxon>Streptophyta</taxon>
        <taxon>Embryophyta</taxon>
        <taxon>Tracheophyta</taxon>
        <taxon>Spermatophyta</taxon>
        <taxon>Magnoliopsida</taxon>
        <taxon>eudicotyledons</taxon>
        <taxon>Gunneridae</taxon>
        <taxon>Pentapetalae</taxon>
        <taxon>asterids</taxon>
        <taxon>lamiids</taxon>
        <taxon>Solanales</taxon>
        <taxon>Solanaceae</taxon>
        <taxon>Solanoideae</taxon>
        <taxon>Capsiceae</taxon>
        <taxon>Capsicum</taxon>
    </lineage>
</organism>
<dbReference type="SUPFAM" id="SSF52047">
    <property type="entry name" value="RNI-like"/>
    <property type="match status" value="1"/>
</dbReference>
<feature type="region of interest" description="Disordered" evidence="1">
    <location>
        <begin position="220"/>
        <end position="251"/>
    </location>
</feature>
<dbReference type="InterPro" id="IPR006553">
    <property type="entry name" value="Leu-rich_rpt_Cys-con_subtyp"/>
</dbReference>
<dbReference type="OrthoDB" id="550575at2759"/>
<accession>A0A2G2WJI6</accession>
<sequence>MVDFVIKAFLNEFLFRAGKKIVKGKEKNKEDKLRPSDVGVCRFRFKPLSRTDNLIIGLTGQDLKRLRKLDLSFNDMLLDKELISMLVSCNNLNELKVRGCKKLTNLAVVSLAKCCERLQSVDVMYCCGMDAQGVEFFVLNSPNLRLLHVEGNKDWLRSESQPISIEEDLDSLEQLEQGMKGMKRVYSRERFQPLPKTVALVEDIVVDYVTDMDELTKLVDEEDDDEEEGEAKTMQKSLLGKMSKPENMSRM</sequence>
<gene>
    <name evidence="2" type="ORF">CQW23_14562</name>
</gene>
<evidence type="ECO:0000313" key="2">
    <source>
        <dbReference type="EMBL" id="PHT45404.1"/>
    </source>
</evidence>
<dbReference type="Gene3D" id="1.10.20.10">
    <property type="entry name" value="Histone, subunit A"/>
    <property type="match status" value="1"/>
</dbReference>
<reference evidence="2 3" key="1">
    <citation type="journal article" date="2017" name="Genome Biol.">
        <title>New reference genome sequences of hot pepper reveal the massive evolution of plant disease-resistance genes by retroduplication.</title>
        <authorList>
            <person name="Kim S."/>
            <person name="Park J."/>
            <person name="Yeom S.I."/>
            <person name="Kim Y.M."/>
            <person name="Seo E."/>
            <person name="Kim K.T."/>
            <person name="Kim M.S."/>
            <person name="Lee J.M."/>
            <person name="Cheong K."/>
            <person name="Shin H.S."/>
            <person name="Kim S.B."/>
            <person name="Han K."/>
            <person name="Lee J."/>
            <person name="Park M."/>
            <person name="Lee H.A."/>
            <person name="Lee H.Y."/>
            <person name="Lee Y."/>
            <person name="Oh S."/>
            <person name="Lee J.H."/>
            <person name="Choi E."/>
            <person name="Choi E."/>
            <person name="Lee S.E."/>
            <person name="Jeon J."/>
            <person name="Kim H."/>
            <person name="Choi G."/>
            <person name="Song H."/>
            <person name="Lee J."/>
            <person name="Lee S.C."/>
            <person name="Kwon J.K."/>
            <person name="Lee H.Y."/>
            <person name="Koo N."/>
            <person name="Hong Y."/>
            <person name="Kim R.W."/>
            <person name="Kang W.H."/>
            <person name="Huh J.H."/>
            <person name="Kang B.C."/>
            <person name="Yang T.J."/>
            <person name="Lee Y.H."/>
            <person name="Bennetzen J.L."/>
            <person name="Choi D."/>
        </authorList>
    </citation>
    <scope>NUCLEOTIDE SEQUENCE [LARGE SCALE GENOMIC DNA]</scope>
    <source>
        <strain evidence="3">cv. PBC81</strain>
    </source>
</reference>
<feature type="compositionally biased region" description="Acidic residues" evidence="1">
    <location>
        <begin position="220"/>
        <end position="229"/>
    </location>
</feature>